<name>A0ACC1T503_9APHY</name>
<organism evidence="1 2">
    <name type="scientific">Phlebia brevispora</name>
    <dbReference type="NCBI Taxonomy" id="194682"/>
    <lineage>
        <taxon>Eukaryota</taxon>
        <taxon>Fungi</taxon>
        <taxon>Dikarya</taxon>
        <taxon>Basidiomycota</taxon>
        <taxon>Agaricomycotina</taxon>
        <taxon>Agaricomycetes</taxon>
        <taxon>Polyporales</taxon>
        <taxon>Meruliaceae</taxon>
        <taxon>Phlebia</taxon>
    </lineage>
</organism>
<dbReference type="EMBL" id="JANHOG010000584">
    <property type="protein sequence ID" value="KAJ3553056.1"/>
    <property type="molecule type" value="Genomic_DNA"/>
</dbReference>
<proteinExistence type="predicted"/>
<sequence>MPLFSQTRFQLLLLLTGGLACSATFPSPLPLRGRQQLVIPGNVPKECENACSTLIQAINQCTTDACLCTNKVDVGVKTCYDCLLDANPDPSLVTQGQDILNELEESCEAEGFKLTPLTLCLSTASPPPPPSKSNSIIHSSKASSSSSCLTSTKTKTLALSSAKSTSCTTNSTTLPHSSTSNSTASSPTSSPVSSIASSSSGAANSAATPGPSSGSLISSSSVPLTPSTTASVLAASVLPSVAAASPVSPGNVGWLAWVGTAVLFVL</sequence>
<protein>
    <submittedName>
        <fullName evidence="1">Uncharacterized protein</fullName>
    </submittedName>
</protein>
<accession>A0ACC1T503</accession>
<dbReference type="Proteomes" id="UP001148662">
    <property type="component" value="Unassembled WGS sequence"/>
</dbReference>
<reference evidence="1" key="1">
    <citation type="submission" date="2022-07" db="EMBL/GenBank/DDBJ databases">
        <title>Genome Sequence of Phlebia brevispora.</title>
        <authorList>
            <person name="Buettner E."/>
        </authorList>
    </citation>
    <scope>NUCLEOTIDE SEQUENCE</scope>
    <source>
        <strain evidence="1">MPL23</strain>
    </source>
</reference>
<gene>
    <name evidence="1" type="ORF">NM688_g3825</name>
</gene>
<keyword evidence="2" id="KW-1185">Reference proteome</keyword>
<evidence type="ECO:0000313" key="1">
    <source>
        <dbReference type="EMBL" id="KAJ3553056.1"/>
    </source>
</evidence>
<evidence type="ECO:0000313" key="2">
    <source>
        <dbReference type="Proteomes" id="UP001148662"/>
    </source>
</evidence>
<comment type="caution">
    <text evidence="1">The sequence shown here is derived from an EMBL/GenBank/DDBJ whole genome shotgun (WGS) entry which is preliminary data.</text>
</comment>